<sequence length="49" mass="5660">MSISQPELHVRKNVETLYDSLKHGDDETASKLLAIDLEWCFMDLQIVNI</sequence>
<protein>
    <submittedName>
        <fullName evidence="1">Uncharacterized protein</fullName>
    </submittedName>
</protein>
<reference evidence="1" key="1">
    <citation type="submission" date="2022-03" db="EMBL/GenBank/DDBJ databases">
        <title>A functionally conserved STORR gene fusion in Papaver species that diverged 16.8 million years ago.</title>
        <authorList>
            <person name="Catania T."/>
        </authorList>
    </citation>
    <scope>NUCLEOTIDE SEQUENCE</scope>
    <source>
        <strain evidence="1">S-191538</strain>
    </source>
</reference>
<gene>
    <name evidence="1" type="ORF">MKW94_004161</name>
</gene>
<accession>A0AA41VDQ4</accession>
<keyword evidence="2" id="KW-1185">Reference proteome</keyword>
<dbReference type="Proteomes" id="UP001177140">
    <property type="component" value="Unassembled WGS sequence"/>
</dbReference>
<comment type="caution">
    <text evidence="1">The sequence shown here is derived from an EMBL/GenBank/DDBJ whole genome shotgun (WGS) entry which is preliminary data.</text>
</comment>
<name>A0AA41VDQ4_PAPNU</name>
<evidence type="ECO:0000313" key="2">
    <source>
        <dbReference type="Proteomes" id="UP001177140"/>
    </source>
</evidence>
<dbReference type="AlphaFoldDB" id="A0AA41VDQ4"/>
<organism evidence="1 2">
    <name type="scientific">Papaver nudicaule</name>
    <name type="common">Iceland poppy</name>
    <dbReference type="NCBI Taxonomy" id="74823"/>
    <lineage>
        <taxon>Eukaryota</taxon>
        <taxon>Viridiplantae</taxon>
        <taxon>Streptophyta</taxon>
        <taxon>Embryophyta</taxon>
        <taxon>Tracheophyta</taxon>
        <taxon>Spermatophyta</taxon>
        <taxon>Magnoliopsida</taxon>
        <taxon>Ranunculales</taxon>
        <taxon>Papaveraceae</taxon>
        <taxon>Papaveroideae</taxon>
        <taxon>Papaver</taxon>
    </lineage>
</organism>
<dbReference type="EMBL" id="JAJJMA010200724">
    <property type="protein sequence ID" value="MCL7039396.1"/>
    <property type="molecule type" value="Genomic_DNA"/>
</dbReference>
<proteinExistence type="predicted"/>
<evidence type="ECO:0000313" key="1">
    <source>
        <dbReference type="EMBL" id="MCL7039396.1"/>
    </source>
</evidence>